<evidence type="ECO:0000313" key="2">
    <source>
        <dbReference type="EMBL" id="RPA77316.1"/>
    </source>
</evidence>
<dbReference type="STRING" id="1160509.A0A3N4HW45"/>
<dbReference type="OrthoDB" id="5308060at2759"/>
<feature type="compositionally biased region" description="Low complexity" evidence="1">
    <location>
        <begin position="339"/>
        <end position="349"/>
    </location>
</feature>
<gene>
    <name evidence="2" type="ORF">BJ508DRAFT_364534</name>
</gene>
<dbReference type="PANTHER" id="PTHR43313">
    <property type="entry name" value="SHORT-CHAIN DEHYDROGENASE/REDUCTASE FAMILY 9C"/>
    <property type="match status" value="1"/>
</dbReference>
<dbReference type="InterPro" id="IPR036291">
    <property type="entry name" value="NAD(P)-bd_dom_sf"/>
</dbReference>
<feature type="region of interest" description="Disordered" evidence="1">
    <location>
        <begin position="327"/>
        <end position="349"/>
    </location>
</feature>
<accession>A0A3N4HW45</accession>
<reference evidence="2 3" key="1">
    <citation type="journal article" date="2018" name="Nat. Ecol. Evol.">
        <title>Pezizomycetes genomes reveal the molecular basis of ectomycorrhizal truffle lifestyle.</title>
        <authorList>
            <person name="Murat C."/>
            <person name="Payen T."/>
            <person name="Noel B."/>
            <person name="Kuo A."/>
            <person name="Morin E."/>
            <person name="Chen J."/>
            <person name="Kohler A."/>
            <person name="Krizsan K."/>
            <person name="Balestrini R."/>
            <person name="Da Silva C."/>
            <person name="Montanini B."/>
            <person name="Hainaut M."/>
            <person name="Levati E."/>
            <person name="Barry K.W."/>
            <person name="Belfiori B."/>
            <person name="Cichocki N."/>
            <person name="Clum A."/>
            <person name="Dockter R.B."/>
            <person name="Fauchery L."/>
            <person name="Guy J."/>
            <person name="Iotti M."/>
            <person name="Le Tacon F."/>
            <person name="Lindquist E.A."/>
            <person name="Lipzen A."/>
            <person name="Malagnac F."/>
            <person name="Mello A."/>
            <person name="Molinier V."/>
            <person name="Miyauchi S."/>
            <person name="Poulain J."/>
            <person name="Riccioni C."/>
            <person name="Rubini A."/>
            <person name="Sitrit Y."/>
            <person name="Splivallo R."/>
            <person name="Traeger S."/>
            <person name="Wang M."/>
            <person name="Zifcakova L."/>
            <person name="Wipf D."/>
            <person name="Zambonelli A."/>
            <person name="Paolocci F."/>
            <person name="Nowrousian M."/>
            <person name="Ottonello S."/>
            <person name="Baldrian P."/>
            <person name="Spatafora J.W."/>
            <person name="Henrissat B."/>
            <person name="Nagy L.G."/>
            <person name="Aury J.M."/>
            <person name="Wincker P."/>
            <person name="Grigoriev I.V."/>
            <person name="Bonfante P."/>
            <person name="Martin F.M."/>
        </authorList>
    </citation>
    <scope>NUCLEOTIDE SEQUENCE [LARGE SCALE GENOMIC DNA]</scope>
    <source>
        <strain evidence="2 3">RN42</strain>
    </source>
</reference>
<evidence type="ECO:0000256" key="1">
    <source>
        <dbReference type="SAM" id="MobiDB-lite"/>
    </source>
</evidence>
<name>A0A3N4HW45_ASCIM</name>
<dbReference type="InterPro" id="IPR013952">
    <property type="entry name" value="DUF1776_fun"/>
</dbReference>
<dbReference type="Pfam" id="PF08643">
    <property type="entry name" value="DUF1776"/>
    <property type="match status" value="1"/>
</dbReference>
<dbReference type="Proteomes" id="UP000275078">
    <property type="component" value="Unassembled WGS sequence"/>
</dbReference>
<dbReference type="PANTHER" id="PTHR43313:SF1">
    <property type="entry name" value="3BETA-HYDROXYSTEROID DEHYDROGENASE DHS-16"/>
    <property type="match status" value="1"/>
</dbReference>
<protein>
    <submittedName>
        <fullName evidence="2">DUF1776-domain-containing protein</fullName>
    </submittedName>
</protein>
<organism evidence="2 3">
    <name type="scientific">Ascobolus immersus RN42</name>
    <dbReference type="NCBI Taxonomy" id="1160509"/>
    <lineage>
        <taxon>Eukaryota</taxon>
        <taxon>Fungi</taxon>
        <taxon>Dikarya</taxon>
        <taxon>Ascomycota</taxon>
        <taxon>Pezizomycotina</taxon>
        <taxon>Pezizomycetes</taxon>
        <taxon>Pezizales</taxon>
        <taxon>Ascobolaceae</taxon>
        <taxon>Ascobolus</taxon>
    </lineage>
</organism>
<proteinExistence type="predicted"/>
<keyword evidence="3" id="KW-1185">Reference proteome</keyword>
<dbReference type="EMBL" id="ML119728">
    <property type="protein sequence ID" value="RPA77316.1"/>
    <property type="molecule type" value="Genomic_DNA"/>
</dbReference>
<dbReference type="AlphaFoldDB" id="A0A3N4HW45"/>
<sequence length="458" mass="50378">MDPKDLGPYVDKAVNAAQDVAEQVDRTVHQLSSFLRRTLSSSDWIPESARPSPPPSPFNTLSGSNRSLPSLWLRTTSYAREHPILTSFLVSFGVSWSAYYIKYKILRLGRKKRRARRASNGARKEVVIVAGSMHEPLARALVLDLERRGFIVFVVVSSFDEERMVQTELSQTRSDIRPLRLDPTDPDATNHNLANLHTFLTTPHRAAPTFEQHHMSLSGLILFPPPSFPTGPLETLAPSRLSDTLNTKLLSPLLTTQQLLPLLRGFHASVILMTQSVTTSIQPAFHAPEVMVGAAWDAWGSVLEKEVGASGVGVYRFRLGAIEVPSTPGSSRPGVRLNTTTPRTAASPARQITSAATAEILSWSYSVRQAYARAFRSSQNGANGFRGGSMRDLCIKVFECLDRNEAKKKRKSGVVYCGKGARMYDVLGAVGGIGLVQWMVGRAQGGRRLAEEEGWEKV</sequence>
<evidence type="ECO:0000313" key="3">
    <source>
        <dbReference type="Proteomes" id="UP000275078"/>
    </source>
</evidence>
<dbReference type="Gene3D" id="3.40.50.720">
    <property type="entry name" value="NAD(P)-binding Rossmann-like Domain"/>
    <property type="match status" value="1"/>
</dbReference>
<dbReference type="SUPFAM" id="SSF51735">
    <property type="entry name" value="NAD(P)-binding Rossmann-fold domains"/>
    <property type="match status" value="1"/>
</dbReference>